<organism evidence="2">
    <name type="scientific">Oryza punctata</name>
    <name type="common">Red rice</name>
    <dbReference type="NCBI Taxonomy" id="4537"/>
    <lineage>
        <taxon>Eukaryota</taxon>
        <taxon>Viridiplantae</taxon>
        <taxon>Streptophyta</taxon>
        <taxon>Embryophyta</taxon>
        <taxon>Tracheophyta</taxon>
        <taxon>Spermatophyta</taxon>
        <taxon>Magnoliopsida</taxon>
        <taxon>Liliopsida</taxon>
        <taxon>Poales</taxon>
        <taxon>Poaceae</taxon>
        <taxon>BOP clade</taxon>
        <taxon>Oryzoideae</taxon>
        <taxon>Oryzeae</taxon>
        <taxon>Oryzinae</taxon>
        <taxon>Oryza</taxon>
    </lineage>
</organism>
<accession>A0A0E0JNJ5</accession>
<evidence type="ECO:0000313" key="2">
    <source>
        <dbReference type="EnsemblPlants" id="OPUNC01G29490.1"/>
    </source>
</evidence>
<dbReference type="EnsemblPlants" id="OPUNC01G29490.1">
    <property type="protein sequence ID" value="OPUNC01G29490.1"/>
    <property type="gene ID" value="OPUNC01G29490"/>
</dbReference>
<evidence type="ECO:0000313" key="3">
    <source>
        <dbReference type="Proteomes" id="UP000026962"/>
    </source>
</evidence>
<dbReference type="PANTHER" id="PTHR32141:SF96">
    <property type="entry name" value="OS01G0730100 PROTEIN"/>
    <property type="match status" value="1"/>
</dbReference>
<keyword evidence="3" id="KW-1185">Reference proteome</keyword>
<sequence>MADGDAGDAPPCDSDYISNLPENVLVTIQSLLPLDEAARSTVLSSRWRHLFPYTLLDFRAYAPGRDVVTAVNTILAAHPAARVRSFRTCWLYFPHEDDPSVEAWLRDLAGRGVKELSLSFRERWQKIPASIFACASLKRLHAAGCTFPDATQAPAPLAGLTEIDLFGVNISEESLGALLSRCTTLEHLRMRSIGWCHRINIRSESLKTLCGSGDFEELFIEHAPNLEQVYGNSMYMRSPHLKIAHAPKLEFLGYLGMSFNTIEIGESIFTENDIDIKTLMPSLRILAIELNYTSEGYINWFMQLLKLFPCLETLYIRSDTWSKVRAAAPGSWDVLRSFPCIDNHLDRVLFEVYRGHEWQRKMAKFLHGRGRFLKAMEFHCMGDKGCSEHLGEEWIREQQELLCLDSRASLDARFLFFKGPLVNNHHDVSHHEWYKRKYYHGLYKV</sequence>
<dbReference type="InterPro" id="IPR053781">
    <property type="entry name" value="F-box_AtFBL13-like"/>
</dbReference>
<dbReference type="eggNOG" id="ENOG502R58C">
    <property type="taxonomic scope" value="Eukaryota"/>
</dbReference>
<dbReference type="HOGENOM" id="CLU_023151_5_0_1"/>
<evidence type="ECO:0000259" key="1">
    <source>
        <dbReference type="Pfam" id="PF24758"/>
    </source>
</evidence>
<reference evidence="2" key="1">
    <citation type="submission" date="2015-04" db="UniProtKB">
        <authorList>
            <consortium name="EnsemblPlants"/>
        </authorList>
    </citation>
    <scope>IDENTIFICATION</scope>
</reference>
<dbReference type="PANTHER" id="PTHR32141">
    <property type="match status" value="1"/>
</dbReference>
<dbReference type="InterPro" id="IPR036047">
    <property type="entry name" value="F-box-like_dom_sf"/>
</dbReference>
<dbReference type="SUPFAM" id="SSF81383">
    <property type="entry name" value="F-box domain"/>
    <property type="match status" value="1"/>
</dbReference>
<protein>
    <recommendedName>
        <fullName evidence="1">F-box/LRR-repeat protein 15/At3g58940/PEG3-like LRR domain-containing protein</fullName>
    </recommendedName>
</protein>
<dbReference type="STRING" id="4537.A0A0E0JNJ5"/>
<feature type="domain" description="F-box/LRR-repeat protein 15/At3g58940/PEG3-like LRR" evidence="1">
    <location>
        <begin position="101"/>
        <end position="316"/>
    </location>
</feature>
<dbReference type="OMA" id="DFEERYM"/>
<dbReference type="InterPro" id="IPR032675">
    <property type="entry name" value="LRR_dom_sf"/>
</dbReference>
<reference evidence="2" key="2">
    <citation type="submission" date="2018-05" db="EMBL/GenBank/DDBJ databases">
        <title>OpunRS2 (Oryza punctata Reference Sequence Version 2).</title>
        <authorList>
            <person name="Zhang J."/>
            <person name="Kudrna D."/>
            <person name="Lee S."/>
            <person name="Talag J."/>
            <person name="Welchert J."/>
            <person name="Wing R.A."/>
        </authorList>
    </citation>
    <scope>NUCLEOTIDE SEQUENCE [LARGE SCALE GENOMIC DNA]</scope>
</reference>
<proteinExistence type="predicted"/>
<dbReference type="Gramene" id="OPUNC01G29490.1">
    <property type="protein sequence ID" value="OPUNC01G29490.1"/>
    <property type="gene ID" value="OPUNC01G29490"/>
</dbReference>
<dbReference type="AlphaFoldDB" id="A0A0E0JNJ5"/>
<dbReference type="Pfam" id="PF24758">
    <property type="entry name" value="LRR_At5g56370"/>
    <property type="match status" value="1"/>
</dbReference>
<dbReference type="Proteomes" id="UP000026962">
    <property type="component" value="Chromosome 1"/>
</dbReference>
<dbReference type="InterPro" id="IPR055302">
    <property type="entry name" value="F-box_dom-containing"/>
</dbReference>
<dbReference type="Gene3D" id="3.80.10.10">
    <property type="entry name" value="Ribonuclease Inhibitor"/>
    <property type="match status" value="1"/>
</dbReference>
<dbReference type="CDD" id="cd22160">
    <property type="entry name" value="F-box_AtFBL13-like"/>
    <property type="match status" value="1"/>
</dbReference>
<name>A0A0E0JNJ5_ORYPU</name>
<dbReference type="SUPFAM" id="SSF52047">
    <property type="entry name" value="RNI-like"/>
    <property type="match status" value="1"/>
</dbReference>
<dbReference type="InterPro" id="IPR055411">
    <property type="entry name" value="LRR_FXL15/At3g58940/PEG3-like"/>
</dbReference>